<dbReference type="Gene3D" id="1.20.1280.50">
    <property type="match status" value="1"/>
</dbReference>
<dbReference type="InterPro" id="IPR053781">
    <property type="entry name" value="F-box_AtFBL13-like"/>
</dbReference>
<feature type="domain" description="F-box" evidence="2">
    <location>
        <begin position="60"/>
        <end position="113"/>
    </location>
</feature>
<protein>
    <recommendedName>
        <fullName evidence="2">F-box domain-containing protein</fullName>
    </recommendedName>
</protein>
<feature type="compositionally biased region" description="Basic and acidic residues" evidence="1">
    <location>
        <begin position="13"/>
        <end position="22"/>
    </location>
</feature>
<evidence type="ECO:0000313" key="3">
    <source>
        <dbReference type="EMBL" id="GFZ11317.1"/>
    </source>
</evidence>
<evidence type="ECO:0000313" key="4">
    <source>
        <dbReference type="Proteomes" id="UP000585474"/>
    </source>
</evidence>
<dbReference type="Proteomes" id="UP000585474">
    <property type="component" value="Unassembled WGS sequence"/>
</dbReference>
<dbReference type="OrthoDB" id="1848700at2759"/>
<evidence type="ECO:0000259" key="2">
    <source>
        <dbReference type="PROSITE" id="PS50181"/>
    </source>
</evidence>
<dbReference type="InterPro" id="IPR036047">
    <property type="entry name" value="F-box-like_dom_sf"/>
</dbReference>
<dbReference type="CDD" id="cd22160">
    <property type="entry name" value="F-box_AtFBL13-like"/>
    <property type="match status" value="1"/>
</dbReference>
<dbReference type="InterPro" id="IPR053197">
    <property type="entry name" value="F-box_SCFL_complex_component"/>
</dbReference>
<gene>
    <name evidence="3" type="ORF">Acr_22g0007150</name>
</gene>
<dbReference type="EMBL" id="BJWL01000022">
    <property type="protein sequence ID" value="GFZ11317.1"/>
    <property type="molecule type" value="Genomic_DNA"/>
</dbReference>
<dbReference type="InterPro" id="IPR001810">
    <property type="entry name" value="F-box_dom"/>
</dbReference>
<accession>A0A7J0GKH2</accession>
<dbReference type="AlphaFoldDB" id="A0A7J0GKH2"/>
<evidence type="ECO:0000256" key="1">
    <source>
        <dbReference type="SAM" id="MobiDB-lite"/>
    </source>
</evidence>
<dbReference type="PANTHER" id="PTHR34223">
    <property type="entry name" value="OS11G0201299 PROTEIN"/>
    <property type="match status" value="1"/>
</dbReference>
<comment type="caution">
    <text evidence="3">The sequence shown here is derived from an EMBL/GenBank/DDBJ whole genome shotgun (WGS) entry which is preliminary data.</text>
</comment>
<reference evidence="3 4" key="1">
    <citation type="submission" date="2019-07" db="EMBL/GenBank/DDBJ databases">
        <title>De Novo Assembly of kiwifruit Actinidia rufa.</title>
        <authorList>
            <person name="Sugita-Konishi S."/>
            <person name="Sato K."/>
            <person name="Mori E."/>
            <person name="Abe Y."/>
            <person name="Kisaki G."/>
            <person name="Hamano K."/>
            <person name="Suezawa K."/>
            <person name="Otani M."/>
            <person name="Fukuda T."/>
            <person name="Manabe T."/>
            <person name="Gomi K."/>
            <person name="Tabuchi M."/>
            <person name="Akimitsu K."/>
            <person name="Kataoka I."/>
        </authorList>
    </citation>
    <scope>NUCLEOTIDE SEQUENCE [LARGE SCALE GENOMIC DNA]</scope>
    <source>
        <strain evidence="4">cv. Fuchu</strain>
    </source>
</reference>
<dbReference type="SMART" id="SM00256">
    <property type="entry name" value="FBOX"/>
    <property type="match status" value="1"/>
</dbReference>
<dbReference type="PANTHER" id="PTHR34223:SF51">
    <property type="entry name" value="OS06G0556300 PROTEIN"/>
    <property type="match status" value="1"/>
</dbReference>
<name>A0A7J0GKH2_9ERIC</name>
<dbReference type="PROSITE" id="PS50181">
    <property type="entry name" value="FBOX"/>
    <property type="match status" value="1"/>
</dbReference>
<dbReference type="Pfam" id="PF00646">
    <property type="entry name" value="F-box"/>
    <property type="match status" value="1"/>
</dbReference>
<feature type="region of interest" description="Disordered" evidence="1">
    <location>
        <begin position="1"/>
        <end position="33"/>
    </location>
</feature>
<proteinExistence type="predicted"/>
<dbReference type="SUPFAM" id="SSF81383">
    <property type="entry name" value="F-box domain"/>
    <property type="match status" value="1"/>
</dbReference>
<sequence>MVGQECRKLHHRPSTEEKKRPFTIDSMPKQMNSGALKKAKTLKKTKTGAEEEEVEEKMCTDRLSTLPKDLIHHILSFLDTKFAAQTCLLSKRWRSLWTSLPNLAFYSSNYRKLAFFDKFVSRVLGLCWKSDVRDFHFDRPGSTRAALLKKLVNYAISHKVERLSIDIYFSPKLTSLYLKGFPPNRLCARSLLSLEKVELDIFRPGDIFNKWRSEDEKCVVSALTNVFLELDNAKSVTLGSYAIEILSMFPGLPKHQPSPFSNLKYLKLKLQRSTNSTVPYDVMAFLLNCSPGVDVVREFSD</sequence>
<keyword evidence="4" id="KW-1185">Reference proteome</keyword>
<organism evidence="3 4">
    <name type="scientific">Actinidia rufa</name>
    <dbReference type="NCBI Taxonomy" id="165716"/>
    <lineage>
        <taxon>Eukaryota</taxon>
        <taxon>Viridiplantae</taxon>
        <taxon>Streptophyta</taxon>
        <taxon>Embryophyta</taxon>
        <taxon>Tracheophyta</taxon>
        <taxon>Spermatophyta</taxon>
        <taxon>Magnoliopsida</taxon>
        <taxon>eudicotyledons</taxon>
        <taxon>Gunneridae</taxon>
        <taxon>Pentapetalae</taxon>
        <taxon>asterids</taxon>
        <taxon>Ericales</taxon>
        <taxon>Actinidiaceae</taxon>
        <taxon>Actinidia</taxon>
    </lineage>
</organism>